<dbReference type="PANTHER" id="PTHR40761:SF1">
    <property type="entry name" value="CONSERVED INTEGRAL MEMBRANE ALANINE VALINE AND LEUCINE RICH PROTEIN-RELATED"/>
    <property type="match status" value="1"/>
</dbReference>
<feature type="transmembrane region" description="Helical" evidence="2">
    <location>
        <begin position="129"/>
        <end position="148"/>
    </location>
</feature>
<keyword evidence="2" id="KW-0472">Membrane</keyword>
<gene>
    <name evidence="3" type="ORF">FB566_0456</name>
</gene>
<dbReference type="PANTHER" id="PTHR40761">
    <property type="entry name" value="CONSERVED INTEGRAL MEMBRANE ALANINE VALINE AND LEUCINE RICH PROTEIN-RELATED"/>
    <property type="match status" value="1"/>
</dbReference>
<feature type="transmembrane region" description="Helical" evidence="2">
    <location>
        <begin position="44"/>
        <end position="63"/>
    </location>
</feature>
<dbReference type="AlphaFoldDB" id="A0A543AR05"/>
<dbReference type="InParanoid" id="A0A543AR05"/>
<keyword evidence="2" id="KW-0812">Transmembrane</keyword>
<comment type="caution">
    <text evidence="3">The sequence shown here is derived from an EMBL/GenBank/DDBJ whole genome shotgun (WGS) entry which is preliminary data.</text>
</comment>
<accession>A0A543AR05</accession>
<dbReference type="RefSeq" id="WP_170183107.1">
    <property type="nucleotide sequence ID" value="NZ_JBHTGS010000002.1"/>
</dbReference>
<name>A0A543AR05_9ACTN</name>
<feature type="transmembrane region" description="Helical" evidence="2">
    <location>
        <begin position="98"/>
        <end position="117"/>
    </location>
</feature>
<dbReference type="InterPro" id="IPR037185">
    <property type="entry name" value="EmrE-like"/>
</dbReference>
<reference evidence="3 4" key="1">
    <citation type="submission" date="2019-06" db="EMBL/GenBank/DDBJ databases">
        <title>Sequencing the genomes of 1000 actinobacteria strains.</title>
        <authorList>
            <person name="Klenk H.-P."/>
        </authorList>
    </citation>
    <scope>NUCLEOTIDE SEQUENCE [LARGE SCALE GENOMIC DNA]</scope>
    <source>
        <strain evidence="3 4">DSM 45928</strain>
    </source>
</reference>
<feature type="transmembrane region" description="Helical" evidence="2">
    <location>
        <begin position="189"/>
        <end position="208"/>
    </location>
</feature>
<feature type="transmembrane region" description="Helical" evidence="2">
    <location>
        <begin position="215"/>
        <end position="237"/>
    </location>
</feature>
<feature type="transmembrane region" description="Helical" evidence="2">
    <location>
        <begin position="249"/>
        <end position="268"/>
    </location>
</feature>
<feature type="transmembrane region" description="Helical" evidence="2">
    <location>
        <begin position="157"/>
        <end position="177"/>
    </location>
</feature>
<dbReference type="EMBL" id="VFOW01000001">
    <property type="protein sequence ID" value="TQL74965.1"/>
    <property type="molecule type" value="Genomic_DNA"/>
</dbReference>
<evidence type="ECO:0000313" key="4">
    <source>
        <dbReference type="Proteomes" id="UP000317043"/>
    </source>
</evidence>
<dbReference type="SUPFAM" id="SSF103481">
    <property type="entry name" value="Multidrug resistance efflux transporter EmrE"/>
    <property type="match status" value="1"/>
</dbReference>
<keyword evidence="4" id="KW-1185">Reference proteome</keyword>
<feature type="region of interest" description="Disordered" evidence="1">
    <location>
        <begin position="277"/>
        <end position="297"/>
    </location>
</feature>
<proteinExistence type="predicted"/>
<feature type="transmembrane region" description="Helical" evidence="2">
    <location>
        <begin position="69"/>
        <end position="86"/>
    </location>
</feature>
<evidence type="ECO:0000256" key="2">
    <source>
        <dbReference type="SAM" id="Phobius"/>
    </source>
</evidence>
<keyword evidence="2" id="KW-1133">Transmembrane helix</keyword>
<evidence type="ECO:0000313" key="3">
    <source>
        <dbReference type="EMBL" id="TQL74965.1"/>
    </source>
</evidence>
<feature type="transmembrane region" description="Helical" evidence="2">
    <location>
        <begin position="6"/>
        <end position="24"/>
    </location>
</feature>
<dbReference type="Proteomes" id="UP000317043">
    <property type="component" value="Unassembled WGS sequence"/>
</dbReference>
<dbReference type="NCBIfam" id="NF038012">
    <property type="entry name" value="DMT_1"/>
    <property type="match status" value="1"/>
</dbReference>
<organism evidence="3 4">
    <name type="scientific">Stackebrandtia endophytica</name>
    <dbReference type="NCBI Taxonomy" id="1496996"/>
    <lineage>
        <taxon>Bacteria</taxon>
        <taxon>Bacillati</taxon>
        <taxon>Actinomycetota</taxon>
        <taxon>Actinomycetes</taxon>
        <taxon>Glycomycetales</taxon>
        <taxon>Glycomycetaceae</taxon>
        <taxon>Stackebrandtia</taxon>
    </lineage>
</organism>
<sequence length="297" mass="30729">MTQEWWGVIIAFAGAFGYALGAAIQQLDAVRLGANRQLMKQPRWWIGGAISFTGACLHAVALSMAPLTIIQPISMTTLVYAVPLAAKLHGRRPRKAELLGSAAVSVGLAGLMLMIPIHDADTPVLGDGLALWFLAAVLVTVVASQLIGRRVSGPVKALVFAIGAGVATGTVSTFVRLVGAGMQTDLGNLIHWFTLVVPTMLIVATILLQKSYAVGYFGIAYAAAQVADPVASVLAGAGLLGEPLPTDPMLIAPALACAALLIAGTIVLGRNAPDHAKTEQPAELDEAATDEQVRTAA</sequence>
<evidence type="ECO:0000256" key="1">
    <source>
        <dbReference type="SAM" id="MobiDB-lite"/>
    </source>
</evidence>
<evidence type="ECO:0008006" key="5">
    <source>
        <dbReference type="Google" id="ProtNLM"/>
    </source>
</evidence>
<protein>
    <recommendedName>
        <fullName evidence="5">Magnesium transporter NIPA</fullName>
    </recommendedName>
</protein>